<organism evidence="3 4">
    <name type="scientific">Blastococcus carthaginiensis</name>
    <dbReference type="NCBI Taxonomy" id="3050034"/>
    <lineage>
        <taxon>Bacteria</taxon>
        <taxon>Bacillati</taxon>
        <taxon>Actinomycetota</taxon>
        <taxon>Actinomycetes</taxon>
        <taxon>Geodermatophilales</taxon>
        <taxon>Geodermatophilaceae</taxon>
        <taxon>Blastococcus</taxon>
    </lineage>
</organism>
<evidence type="ECO:0000313" key="3">
    <source>
        <dbReference type="EMBL" id="MDP5184831.1"/>
    </source>
</evidence>
<reference evidence="4" key="1">
    <citation type="submission" date="2023-05" db="EMBL/GenBank/DDBJ databases">
        <title>Draft genome of Pseudofrankia sp. BMG5.37.</title>
        <authorList>
            <person name="Gtari M."/>
            <person name="Ghodhbane F."/>
            <person name="Sbissi I."/>
        </authorList>
    </citation>
    <scope>NUCLEOTIDE SEQUENCE [LARGE SCALE GENOMIC DNA]</scope>
    <source>
        <strain evidence="4">BMG 814</strain>
    </source>
</reference>
<dbReference type="Pfam" id="PF09664">
    <property type="entry name" value="DUF2399"/>
    <property type="match status" value="1"/>
</dbReference>
<protein>
    <submittedName>
        <fullName evidence="3">TIGR02679 family protein</fullName>
    </submittedName>
</protein>
<keyword evidence="4" id="KW-1185">Reference proteome</keyword>
<feature type="domain" description="DUF2399" evidence="1">
    <location>
        <begin position="228"/>
        <end position="382"/>
    </location>
</feature>
<evidence type="ECO:0000259" key="2">
    <source>
        <dbReference type="Pfam" id="PF11796"/>
    </source>
</evidence>
<accession>A0ABT9IGZ2</accession>
<evidence type="ECO:0000313" key="4">
    <source>
        <dbReference type="Proteomes" id="UP001233673"/>
    </source>
</evidence>
<dbReference type="Pfam" id="PF11796">
    <property type="entry name" value="DUF3323"/>
    <property type="match status" value="1"/>
</dbReference>
<dbReference type="InterPro" id="IPR024466">
    <property type="entry name" value="CHP02679_N"/>
</dbReference>
<dbReference type="NCBIfam" id="TIGR02679">
    <property type="entry name" value="TIGR02679 family protein"/>
    <property type="match status" value="1"/>
</dbReference>
<proteinExistence type="predicted"/>
<feature type="domain" description="Conserved hypothetical protein CHP02679 N terminus" evidence="2">
    <location>
        <begin position="2"/>
        <end position="205"/>
    </location>
</feature>
<sequence length="397" mass="40383">MRVDLAGLTEAQVAAMANFLRWPTHRSGVVTVDLGRTDRLLRASGLQAGLAAALIAAGGPLRDTAGARRAARDAKAAAGVAVWAAAAEHPALARHPELAGWLADERAAGRMPGDPVVRGQVLTDALTVLAALPDPGTGLARLAQRTLGRAHALDGGPVVGAVLRALVRLTGRPVPEGAAARRELWAAVGVAVDTVSSTALVCGLRVTGGGPLPVTLAVNADAGLAVRLTLAQVQAHLDGGGGLTCPGEVFVCENPSVVEDAVARLGAACPPVVCVEGWPSVATMRLLTALIGDGARLRYHGDFDWQGLQIAAEVFGLGATSWRFGAGDYAAALSAAHPQLRPLGAVPAALTAGWDTDLVGAMTSAGLAVEEEHVLDLLVADLNGEVARRAGPPARRS</sequence>
<dbReference type="EMBL" id="JASNFN010000031">
    <property type="protein sequence ID" value="MDP5184831.1"/>
    <property type="molecule type" value="Genomic_DNA"/>
</dbReference>
<dbReference type="Proteomes" id="UP001233673">
    <property type="component" value="Unassembled WGS sequence"/>
</dbReference>
<dbReference type="InterPro" id="IPR013495">
    <property type="entry name" value="CHP02679"/>
</dbReference>
<comment type="caution">
    <text evidence="3">The sequence shown here is derived from an EMBL/GenBank/DDBJ whole genome shotgun (WGS) entry which is preliminary data.</text>
</comment>
<evidence type="ECO:0000259" key="1">
    <source>
        <dbReference type="Pfam" id="PF09664"/>
    </source>
</evidence>
<dbReference type="RefSeq" id="WP_306001374.1">
    <property type="nucleotide sequence ID" value="NZ_JASNFN010000031.1"/>
</dbReference>
<gene>
    <name evidence="3" type="ORF">QOZ88_19540</name>
</gene>
<dbReference type="InterPro" id="IPR024465">
    <property type="entry name" value="DUF2399"/>
</dbReference>
<name>A0ABT9IGZ2_9ACTN</name>